<organism evidence="1 2">
    <name type="scientific">Micromonospora citrea</name>
    <dbReference type="NCBI Taxonomy" id="47855"/>
    <lineage>
        <taxon>Bacteria</taxon>
        <taxon>Bacillati</taxon>
        <taxon>Actinomycetota</taxon>
        <taxon>Actinomycetes</taxon>
        <taxon>Micromonosporales</taxon>
        <taxon>Micromonosporaceae</taxon>
        <taxon>Micromonospora</taxon>
    </lineage>
</organism>
<gene>
    <name evidence="1" type="ORF">GA0070606_0055</name>
</gene>
<reference evidence="2" key="1">
    <citation type="submission" date="2016-06" db="EMBL/GenBank/DDBJ databases">
        <authorList>
            <person name="Varghese N."/>
            <person name="Submissions Spin"/>
        </authorList>
    </citation>
    <scope>NUCLEOTIDE SEQUENCE [LARGE SCALE GENOMIC DNA]</scope>
    <source>
        <strain evidence="2">DSM 43903</strain>
    </source>
</reference>
<sequence length="62" mass="6616">MIRVRLVASDVDELHAATAAIAQALTITHTSRPVPRRSGDGVSLYLHAALPTGTPPDKKQRS</sequence>
<accession>A0A1C6TQB5</accession>
<evidence type="ECO:0000313" key="1">
    <source>
        <dbReference type="EMBL" id="SCL43863.1"/>
    </source>
</evidence>
<proteinExistence type="predicted"/>
<dbReference type="RefSeq" id="WP_091094490.1">
    <property type="nucleotide sequence ID" value="NZ_FMHZ01000001.1"/>
</dbReference>
<keyword evidence="2" id="KW-1185">Reference proteome</keyword>
<dbReference type="EMBL" id="FMHZ01000001">
    <property type="protein sequence ID" value="SCL43863.1"/>
    <property type="molecule type" value="Genomic_DNA"/>
</dbReference>
<dbReference type="Proteomes" id="UP000199001">
    <property type="component" value="Unassembled WGS sequence"/>
</dbReference>
<name>A0A1C6TQB5_9ACTN</name>
<protein>
    <submittedName>
        <fullName evidence="1">Uncharacterized protein</fullName>
    </submittedName>
</protein>
<evidence type="ECO:0000313" key="2">
    <source>
        <dbReference type="Proteomes" id="UP000199001"/>
    </source>
</evidence>
<dbReference type="AlphaFoldDB" id="A0A1C6TQB5"/>
<dbReference type="STRING" id="47855.GA0070606_0055"/>